<dbReference type="eggNOG" id="COG1977">
    <property type="taxonomic scope" value="Bacteria"/>
</dbReference>
<dbReference type="EMBL" id="ARYM01000007">
    <property type="protein sequence ID" value="KCZ99102.1"/>
    <property type="molecule type" value="Genomic_DNA"/>
</dbReference>
<dbReference type="Pfam" id="PF02597">
    <property type="entry name" value="ThiS"/>
    <property type="match status" value="1"/>
</dbReference>
<reference evidence="1 2" key="1">
    <citation type="journal article" date="2014" name="Antonie Van Leeuwenhoek">
        <title>Hyphomonas beringensis sp. nov. and Hyphomonas chukchiensis sp. nov., isolated from surface seawater of the Bering Sea and Chukchi Sea.</title>
        <authorList>
            <person name="Li C."/>
            <person name="Lai Q."/>
            <person name="Li G."/>
            <person name="Dong C."/>
            <person name="Wang J."/>
            <person name="Liao Y."/>
            <person name="Shao Z."/>
        </authorList>
    </citation>
    <scope>NUCLEOTIDE SEQUENCE [LARGE SCALE GENOMIC DNA]</scope>
    <source>
        <strain evidence="1 2">PS728</strain>
    </source>
</reference>
<dbReference type="InterPro" id="IPR012675">
    <property type="entry name" value="Beta-grasp_dom_sf"/>
</dbReference>
<proteinExistence type="predicted"/>
<dbReference type="InterPro" id="IPR003749">
    <property type="entry name" value="ThiS/MoaD-like"/>
</dbReference>
<dbReference type="SUPFAM" id="SSF54285">
    <property type="entry name" value="MoaD/ThiS"/>
    <property type="match status" value="1"/>
</dbReference>
<name>A0A062VFF7_9PROT</name>
<dbReference type="InterPro" id="IPR016155">
    <property type="entry name" value="Mopterin_synth/thiamin_S_b"/>
</dbReference>
<evidence type="ECO:0000313" key="2">
    <source>
        <dbReference type="Proteomes" id="UP000027100"/>
    </source>
</evidence>
<comment type="caution">
    <text evidence="1">The sequence shown here is derived from an EMBL/GenBank/DDBJ whole genome shotgun (WGS) entry which is preliminary data.</text>
</comment>
<keyword evidence="2" id="KW-1185">Reference proteome</keyword>
<evidence type="ECO:0000313" key="1">
    <source>
        <dbReference type="EMBL" id="KCZ99102.1"/>
    </source>
</evidence>
<dbReference type="CDD" id="cd00754">
    <property type="entry name" value="Ubl_MoaD"/>
    <property type="match status" value="1"/>
</dbReference>
<dbReference type="PATRIC" id="fig|1280954.3.peg.1571"/>
<dbReference type="OrthoDB" id="9800712at2"/>
<accession>A0A062VFF7</accession>
<dbReference type="Proteomes" id="UP000027100">
    <property type="component" value="Unassembled WGS sequence"/>
</dbReference>
<protein>
    <submittedName>
        <fullName evidence="1">Putative molybdopterin converting factor subunit 1</fullName>
    </submittedName>
</protein>
<dbReference type="Gene3D" id="3.10.20.30">
    <property type="match status" value="1"/>
</dbReference>
<dbReference type="STRING" id="1280954.HPO_07742"/>
<dbReference type="AlphaFoldDB" id="A0A062VFF7"/>
<gene>
    <name evidence="1" type="ORF">HPO_07742</name>
</gene>
<organism evidence="1 2">
    <name type="scientific">Hyphomonas polymorpha PS728</name>
    <dbReference type="NCBI Taxonomy" id="1280954"/>
    <lineage>
        <taxon>Bacteria</taxon>
        <taxon>Pseudomonadati</taxon>
        <taxon>Pseudomonadota</taxon>
        <taxon>Alphaproteobacteria</taxon>
        <taxon>Hyphomonadales</taxon>
        <taxon>Hyphomonadaceae</taxon>
        <taxon>Hyphomonas</taxon>
    </lineage>
</organism>
<sequence>MAQLLFFGRLADIVDRPNQVLDLPAGISDTTALRAWLDARQSAGGALMEKTVRIAINSEIVVDPAPVSNSDEIAFMPPVGGG</sequence>
<dbReference type="RefSeq" id="WP_035596566.1">
    <property type="nucleotide sequence ID" value="NZ_ARYM01000007.1"/>
</dbReference>